<accession>A0A2G5K824</accession>
<organism evidence="1 2">
    <name type="scientific">Paramylibacter kogurei</name>
    <dbReference type="NCBI Taxonomy" id="1889778"/>
    <lineage>
        <taxon>Bacteria</taxon>
        <taxon>Pseudomonadati</taxon>
        <taxon>Pseudomonadota</taxon>
        <taxon>Alphaproteobacteria</taxon>
        <taxon>Rhodobacterales</taxon>
        <taxon>Paracoccaceae</taxon>
        <taxon>Paramylibacter</taxon>
    </lineage>
</organism>
<dbReference type="Proteomes" id="UP000231516">
    <property type="component" value="Unassembled WGS sequence"/>
</dbReference>
<comment type="caution">
    <text evidence="1">The sequence shown here is derived from an EMBL/GenBank/DDBJ whole genome shotgun (WGS) entry which is preliminary data.</text>
</comment>
<keyword evidence="2" id="KW-1185">Reference proteome</keyword>
<sequence length="66" mass="7006">MADGRYTYPKMSMPLASGMGMNAPSSPISKSNTSIGDAFRQLTSTMPTNPDTAHLSALFPTHEVTS</sequence>
<dbReference type="EMBL" id="MDGM01000009">
    <property type="protein sequence ID" value="PIB25686.1"/>
    <property type="molecule type" value="Genomic_DNA"/>
</dbReference>
<proteinExistence type="predicted"/>
<evidence type="ECO:0000313" key="1">
    <source>
        <dbReference type="EMBL" id="PIB25686.1"/>
    </source>
</evidence>
<dbReference type="AlphaFoldDB" id="A0A2G5K824"/>
<protein>
    <submittedName>
        <fullName evidence="1">Uncharacterized protein</fullName>
    </submittedName>
</protein>
<gene>
    <name evidence="1" type="ORF">BFP76_00700</name>
</gene>
<name>A0A2G5K824_9RHOB</name>
<evidence type="ECO:0000313" key="2">
    <source>
        <dbReference type="Proteomes" id="UP000231516"/>
    </source>
</evidence>
<reference evidence="1 2" key="1">
    <citation type="submission" date="2016-08" db="EMBL/GenBank/DDBJ databases">
        <title>Draft genome of Amylibacter sp. strain 4G11.</title>
        <authorList>
            <person name="Wong S.-K."/>
            <person name="Hamasaki K."/>
            <person name="Yoshizawa S."/>
        </authorList>
    </citation>
    <scope>NUCLEOTIDE SEQUENCE [LARGE SCALE GENOMIC DNA]</scope>
    <source>
        <strain evidence="1 2">4G11</strain>
    </source>
</reference>